<keyword evidence="12" id="KW-1185">Reference proteome</keyword>
<name>A0A6C7E4D2_ILUCY</name>
<keyword evidence="6" id="KW-1003">Cell membrane</keyword>
<dbReference type="NCBIfam" id="TIGR00436">
    <property type="entry name" value="era"/>
    <property type="match status" value="1"/>
</dbReference>
<comment type="function">
    <text evidence="6">An essential GTPase that binds both GDP and GTP, with rapid nucleotide exchange. Plays a role in 16S rRNA processing and 30S ribosomal subunit biogenesis and possibly also in cell cycle regulation and energy metabolism.</text>
</comment>
<feature type="domain" description="Era-type G" evidence="10">
    <location>
        <begin position="9"/>
        <end position="173"/>
    </location>
</feature>
<keyword evidence="6" id="KW-0472">Membrane</keyword>
<evidence type="ECO:0000313" key="12">
    <source>
        <dbReference type="Proteomes" id="UP000011863"/>
    </source>
</evidence>
<dbReference type="GO" id="GO:0005525">
    <property type="term" value="F:GTP binding"/>
    <property type="evidence" value="ECO:0007669"/>
    <property type="project" value="UniProtKB-UniRule"/>
</dbReference>
<proteinExistence type="inferred from homology"/>
<dbReference type="Proteomes" id="UP000011863">
    <property type="component" value="Chromosome"/>
</dbReference>
<dbReference type="GO" id="GO:0000028">
    <property type="term" value="P:ribosomal small subunit assembly"/>
    <property type="evidence" value="ECO:0007669"/>
    <property type="project" value="TreeGrafter"/>
</dbReference>
<evidence type="ECO:0000259" key="9">
    <source>
        <dbReference type="PROSITE" id="PS50823"/>
    </source>
</evidence>
<dbReference type="InterPro" id="IPR006073">
    <property type="entry name" value="GTP-bd"/>
</dbReference>
<keyword evidence="3 6" id="KW-0547">Nucleotide-binding</keyword>
<dbReference type="CDD" id="cd04163">
    <property type="entry name" value="Era"/>
    <property type="match status" value="1"/>
</dbReference>
<dbReference type="GO" id="GO:0070181">
    <property type="term" value="F:small ribosomal subunit rRNA binding"/>
    <property type="evidence" value="ECO:0007669"/>
    <property type="project" value="UniProtKB-UniRule"/>
</dbReference>
<dbReference type="SUPFAM" id="SSF54814">
    <property type="entry name" value="Prokaryotic type KH domain (KH-domain type II)"/>
    <property type="match status" value="1"/>
</dbReference>
<dbReference type="InterPro" id="IPR005225">
    <property type="entry name" value="Small_GTP-bd"/>
</dbReference>
<dbReference type="InterPro" id="IPR004044">
    <property type="entry name" value="KH_dom_type_2"/>
</dbReference>
<dbReference type="Pfam" id="PF07650">
    <property type="entry name" value="KH_2"/>
    <property type="match status" value="1"/>
</dbReference>
<dbReference type="GO" id="GO:0003924">
    <property type="term" value="F:GTPase activity"/>
    <property type="evidence" value="ECO:0007669"/>
    <property type="project" value="UniProtKB-UniRule"/>
</dbReference>
<evidence type="ECO:0000259" key="10">
    <source>
        <dbReference type="PROSITE" id="PS51713"/>
    </source>
</evidence>
<keyword evidence="6" id="KW-0963">Cytoplasm</keyword>
<protein>
    <recommendedName>
        <fullName evidence="2 6">GTPase Era</fullName>
    </recommendedName>
</protein>
<keyword evidence="4 6" id="KW-0694">RNA-binding</keyword>
<feature type="region of interest" description="G4" evidence="7">
    <location>
        <begin position="124"/>
        <end position="127"/>
    </location>
</feature>
<dbReference type="KEGG" id="aym:YM304_24100"/>
<dbReference type="GO" id="GO:0005886">
    <property type="term" value="C:plasma membrane"/>
    <property type="evidence" value="ECO:0007669"/>
    <property type="project" value="UniProtKB-SubCell"/>
</dbReference>
<dbReference type="InterPro" id="IPR009019">
    <property type="entry name" value="KH_sf_prok-type"/>
</dbReference>
<dbReference type="SUPFAM" id="SSF52540">
    <property type="entry name" value="P-loop containing nucleoside triphosphate hydrolases"/>
    <property type="match status" value="1"/>
</dbReference>
<dbReference type="Gene3D" id="3.40.50.300">
    <property type="entry name" value="P-loop containing nucleotide triphosphate hydrolases"/>
    <property type="match status" value="1"/>
</dbReference>
<feature type="region of interest" description="G1" evidence="7">
    <location>
        <begin position="17"/>
        <end position="24"/>
    </location>
</feature>
<dbReference type="Gene3D" id="3.30.300.20">
    <property type="match status" value="1"/>
</dbReference>
<dbReference type="Pfam" id="PF01926">
    <property type="entry name" value="MMR_HSR1"/>
    <property type="match status" value="1"/>
</dbReference>
<feature type="binding site" evidence="6">
    <location>
        <begin position="17"/>
        <end position="24"/>
    </location>
    <ligand>
        <name>GTP</name>
        <dbReference type="ChEBI" id="CHEBI:37565"/>
    </ligand>
</feature>
<accession>A0A6C7E4D2</accession>
<dbReference type="AlphaFoldDB" id="A0A6C7E4D2"/>
<evidence type="ECO:0000256" key="2">
    <source>
        <dbReference type="ARBA" id="ARBA00020484"/>
    </source>
</evidence>
<dbReference type="PANTHER" id="PTHR42698:SF1">
    <property type="entry name" value="GTPASE ERA, MITOCHONDRIAL"/>
    <property type="match status" value="1"/>
</dbReference>
<dbReference type="HAMAP" id="MF_00367">
    <property type="entry name" value="GTPase_Era"/>
    <property type="match status" value="1"/>
</dbReference>
<feature type="region of interest" description="G3" evidence="7">
    <location>
        <begin position="64"/>
        <end position="67"/>
    </location>
</feature>
<dbReference type="NCBIfam" id="TIGR00231">
    <property type="entry name" value="small_GTP"/>
    <property type="match status" value="1"/>
</dbReference>
<dbReference type="PROSITE" id="PS51713">
    <property type="entry name" value="G_ERA"/>
    <property type="match status" value="1"/>
</dbReference>
<feature type="binding site" evidence="6">
    <location>
        <begin position="64"/>
        <end position="68"/>
    </location>
    <ligand>
        <name>GTP</name>
        <dbReference type="ChEBI" id="CHEBI:37565"/>
    </ligand>
</feature>
<dbReference type="InterPro" id="IPR005662">
    <property type="entry name" value="GTPase_Era-like"/>
</dbReference>
<comment type="subunit">
    <text evidence="6">Monomer.</text>
</comment>
<dbReference type="GO" id="GO:0005829">
    <property type="term" value="C:cytosol"/>
    <property type="evidence" value="ECO:0007669"/>
    <property type="project" value="TreeGrafter"/>
</dbReference>
<evidence type="ECO:0000313" key="11">
    <source>
        <dbReference type="EMBL" id="BAN02724.1"/>
    </source>
</evidence>
<comment type="subcellular location">
    <subcellularLocation>
        <location evidence="6">Cytoplasm</location>
    </subcellularLocation>
    <subcellularLocation>
        <location evidence="6">Cell membrane</location>
        <topology evidence="6">Peripheral membrane protein</topology>
    </subcellularLocation>
</comment>
<feature type="domain" description="KH type-2" evidence="9">
    <location>
        <begin position="204"/>
        <end position="272"/>
    </location>
</feature>
<evidence type="ECO:0000256" key="8">
    <source>
        <dbReference type="RuleBase" id="RU003761"/>
    </source>
</evidence>
<evidence type="ECO:0000256" key="5">
    <source>
        <dbReference type="ARBA" id="ARBA00023134"/>
    </source>
</evidence>
<dbReference type="NCBIfam" id="NF000908">
    <property type="entry name" value="PRK00089.1"/>
    <property type="match status" value="1"/>
</dbReference>
<dbReference type="PANTHER" id="PTHR42698">
    <property type="entry name" value="GTPASE ERA"/>
    <property type="match status" value="1"/>
</dbReference>
<dbReference type="EMBL" id="AP012057">
    <property type="protein sequence ID" value="BAN02724.1"/>
    <property type="molecule type" value="Genomic_DNA"/>
</dbReference>
<dbReference type="InterPro" id="IPR030388">
    <property type="entry name" value="G_ERA_dom"/>
</dbReference>
<comment type="similarity">
    <text evidence="1 6 7 8">Belongs to the TRAFAC class TrmE-Era-EngA-EngB-Septin-like GTPase superfamily. Era GTPase family.</text>
</comment>
<dbReference type="GO" id="GO:0043024">
    <property type="term" value="F:ribosomal small subunit binding"/>
    <property type="evidence" value="ECO:0007669"/>
    <property type="project" value="TreeGrafter"/>
</dbReference>
<keyword evidence="5 6" id="KW-0342">GTP-binding</keyword>
<sequence>MTDDHDDHRSGFVTFVGRPNVGKSSLVNAICGQKISIVSDKPQTTRHRIMGVLSRPGSQLVFVDTPGLHKAVTALGERVNATALGSMDDVDVTALVLDATKPFGKGDRWVAGQLDMAESIVVVNKIDAASPEQVLKMLTAASELGAREYFPVSAKTGDGVGKLVEYLSEGLPVGPKYFPDDEVSDLPEERWVAELVREQLLAVTRDELPYSIATQVVEWEWPRIRVDIIVERDSQKGMVIGKGGSVLKQVGERARRQMPEGVYLELRVKVDKDWQRKPERVERLGY</sequence>
<evidence type="ECO:0000256" key="6">
    <source>
        <dbReference type="HAMAP-Rule" id="MF_00367"/>
    </source>
</evidence>
<feature type="region of interest" description="G5" evidence="7">
    <location>
        <begin position="152"/>
        <end position="154"/>
    </location>
</feature>
<gene>
    <name evidence="6 11" type="primary">era</name>
    <name evidence="11" type="ORF">YM304_24100</name>
</gene>
<feature type="binding site" evidence="6">
    <location>
        <begin position="124"/>
        <end position="127"/>
    </location>
    <ligand>
        <name>GTP</name>
        <dbReference type="ChEBI" id="CHEBI:37565"/>
    </ligand>
</feature>
<keyword evidence="6" id="KW-0690">Ribosome biogenesis</keyword>
<feature type="region of interest" description="G2" evidence="7">
    <location>
        <begin position="43"/>
        <end position="47"/>
    </location>
</feature>
<keyword evidence="6" id="KW-0699">rRNA-binding</keyword>
<dbReference type="PROSITE" id="PS50823">
    <property type="entry name" value="KH_TYPE_2"/>
    <property type="match status" value="1"/>
</dbReference>
<evidence type="ECO:0000256" key="3">
    <source>
        <dbReference type="ARBA" id="ARBA00022741"/>
    </source>
</evidence>
<dbReference type="InterPro" id="IPR027417">
    <property type="entry name" value="P-loop_NTPase"/>
</dbReference>
<dbReference type="CDD" id="cd22534">
    <property type="entry name" value="KH-II_Era"/>
    <property type="match status" value="1"/>
</dbReference>
<reference evidence="11 12" key="1">
    <citation type="journal article" date="2013" name="Int. J. Syst. Evol. Microbiol.">
        <title>Ilumatobacter nonamiense sp. nov. and Ilumatobacter coccineum sp. nov., isolated from seashore sand.</title>
        <authorList>
            <person name="Matsumoto A."/>
            <person name="Kasai H."/>
            <person name="Matsuo Y."/>
            <person name="Shizuri Y."/>
            <person name="Ichikawa N."/>
            <person name="Fujita N."/>
            <person name="Omura S."/>
            <person name="Takahashi Y."/>
        </authorList>
    </citation>
    <scope>NUCLEOTIDE SEQUENCE [LARGE SCALE GENOMIC DNA]</scope>
    <source>
        <strain evidence="12">NBRC 103263 / KCTC 29153 / YM16-304</strain>
    </source>
</reference>
<dbReference type="InterPro" id="IPR015946">
    <property type="entry name" value="KH_dom-like_a/b"/>
</dbReference>
<dbReference type="OrthoDB" id="9805918at2"/>
<dbReference type="PRINTS" id="PR00326">
    <property type="entry name" value="GTP1OBG"/>
</dbReference>
<dbReference type="RefSeq" id="WP_015441971.1">
    <property type="nucleotide sequence ID" value="NC_020520.1"/>
</dbReference>
<evidence type="ECO:0000256" key="4">
    <source>
        <dbReference type="ARBA" id="ARBA00022884"/>
    </source>
</evidence>
<evidence type="ECO:0000256" key="1">
    <source>
        <dbReference type="ARBA" id="ARBA00007921"/>
    </source>
</evidence>
<organism evidence="11 12">
    <name type="scientific">Ilumatobacter coccineus (strain NBRC 103263 / KCTC 29153 / YM16-304)</name>
    <dbReference type="NCBI Taxonomy" id="1313172"/>
    <lineage>
        <taxon>Bacteria</taxon>
        <taxon>Bacillati</taxon>
        <taxon>Actinomycetota</taxon>
        <taxon>Acidimicrobiia</taxon>
        <taxon>Acidimicrobiales</taxon>
        <taxon>Ilumatobacteraceae</taxon>
        <taxon>Ilumatobacter</taxon>
    </lineage>
</organism>
<evidence type="ECO:0000256" key="7">
    <source>
        <dbReference type="PROSITE-ProRule" id="PRU01050"/>
    </source>
</evidence>